<name>A0AB34PLT0_CANAX</name>
<accession>A0AB34PLT0</accession>
<keyword evidence="5" id="KW-1015">Disulfide bond</keyword>
<evidence type="ECO:0000256" key="1">
    <source>
        <dbReference type="ARBA" id="ARBA00001974"/>
    </source>
</evidence>
<dbReference type="Gene3D" id="1.20.120.310">
    <property type="entry name" value="ERV/ALR sulfhydryl oxidase domain"/>
    <property type="match status" value="1"/>
</dbReference>
<keyword evidence="2 6" id="KW-0285">Flavoprotein</keyword>
<dbReference type="AlphaFoldDB" id="A0AB34PLT0"/>
<organism evidence="8 9">
    <name type="scientific">Candida albicans P78048</name>
    <dbReference type="NCBI Taxonomy" id="1094989"/>
    <lineage>
        <taxon>Eukaryota</taxon>
        <taxon>Fungi</taxon>
        <taxon>Dikarya</taxon>
        <taxon>Ascomycota</taxon>
        <taxon>Saccharomycotina</taxon>
        <taxon>Pichiomycetes</taxon>
        <taxon>Debaryomycetaceae</taxon>
        <taxon>Candida/Lodderomyces clade</taxon>
        <taxon>Candida</taxon>
    </lineage>
</organism>
<dbReference type="Proteomes" id="UP000030161">
    <property type="component" value="Unassembled WGS sequence"/>
</dbReference>
<keyword evidence="4 6" id="KW-0560">Oxidoreductase</keyword>
<dbReference type="GO" id="GO:0005739">
    <property type="term" value="C:mitochondrion"/>
    <property type="evidence" value="ECO:0007669"/>
    <property type="project" value="TreeGrafter"/>
</dbReference>
<comment type="catalytic activity">
    <reaction evidence="6">
        <text>2 R'C(R)SH + O2 = R'C(R)S-S(R)CR' + H2O2</text>
        <dbReference type="Rhea" id="RHEA:17357"/>
        <dbReference type="ChEBI" id="CHEBI:15379"/>
        <dbReference type="ChEBI" id="CHEBI:16240"/>
        <dbReference type="ChEBI" id="CHEBI:16520"/>
        <dbReference type="ChEBI" id="CHEBI:17412"/>
        <dbReference type="EC" id="1.8.3.2"/>
    </reaction>
</comment>
<dbReference type="GO" id="GO:0050660">
    <property type="term" value="F:flavin adenine dinucleotide binding"/>
    <property type="evidence" value="ECO:0007669"/>
    <property type="project" value="TreeGrafter"/>
</dbReference>
<proteinExistence type="predicted"/>
<comment type="caution">
    <text evidence="8">The sequence shown here is derived from an EMBL/GenBank/DDBJ whole genome shotgun (WGS) entry which is preliminary data.</text>
</comment>
<evidence type="ECO:0000259" key="7">
    <source>
        <dbReference type="PROSITE" id="PS51324"/>
    </source>
</evidence>
<reference evidence="8 9" key="1">
    <citation type="submission" date="2013-12" db="EMBL/GenBank/DDBJ databases">
        <title>The Genome Sequence of Candida albicans P78048.</title>
        <authorList>
            <consortium name="The Broad Institute Genome Sequencing Platform"/>
            <consortium name="The Broad Institute Genome Sequencing Center for Infectious Disease"/>
            <person name="Cuomo C."/>
            <person name="Bennett R."/>
            <person name="Hirakawa M."/>
            <person name="Noverr M."/>
            <person name="Mitchell A."/>
            <person name="Young S.K."/>
            <person name="Zeng Q."/>
            <person name="Gargeya S."/>
            <person name="Fitzgerald M."/>
            <person name="Abouelleil A."/>
            <person name="Alvarado L."/>
            <person name="Berlin A.M."/>
            <person name="Chapman S.B."/>
            <person name="Dewar J."/>
            <person name="Goldberg J."/>
            <person name="Griggs A."/>
            <person name="Gujja S."/>
            <person name="Hansen M."/>
            <person name="Howarth C."/>
            <person name="Imamovic A."/>
            <person name="Larimer J."/>
            <person name="McCowan C."/>
            <person name="Murphy C."/>
            <person name="Pearson M."/>
            <person name="Priest M."/>
            <person name="Roberts A."/>
            <person name="Saif S."/>
            <person name="Shea T."/>
            <person name="Sykes S."/>
            <person name="Wortman J."/>
            <person name="Nusbaum C."/>
            <person name="Birren B."/>
        </authorList>
    </citation>
    <scope>NUCLEOTIDE SEQUENCE [LARGE SCALE GENOMIC DNA]</scope>
    <source>
        <strain evidence="8 9">P78048</strain>
    </source>
</reference>
<evidence type="ECO:0000256" key="2">
    <source>
        <dbReference type="ARBA" id="ARBA00022630"/>
    </source>
</evidence>
<dbReference type="Pfam" id="PF04777">
    <property type="entry name" value="Evr1_Alr"/>
    <property type="match status" value="1"/>
</dbReference>
<keyword evidence="3 6" id="KW-0274">FAD</keyword>
<dbReference type="PROSITE" id="PS51324">
    <property type="entry name" value="ERV_ALR"/>
    <property type="match status" value="1"/>
</dbReference>
<dbReference type="EMBL" id="AJIX01000040">
    <property type="protein sequence ID" value="KGR05140.1"/>
    <property type="molecule type" value="Genomic_DNA"/>
</dbReference>
<evidence type="ECO:0000256" key="5">
    <source>
        <dbReference type="ARBA" id="ARBA00023157"/>
    </source>
</evidence>
<evidence type="ECO:0000256" key="3">
    <source>
        <dbReference type="ARBA" id="ARBA00022827"/>
    </source>
</evidence>
<dbReference type="GO" id="GO:0016971">
    <property type="term" value="F:flavin-dependent sulfhydryl oxidase activity"/>
    <property type="evidence" value="ECO:0007669"/>
    <property type="project" value="InterPro"/>
</dbReference>
<dbReference type="PANTHER" id="PTHR12645:SF1">
    <property type="entry name" value="FAD-LINKED SULFHYDRYL OXIDASE ERV2"/>
    <property type="match status" value="1"/>
</dbReference>
<gene>
    <name evidence="8" type="ORF">MG3_05135</name>
</gene>
<dbReference type="SUPFAM" id="SSF69000">
    <property type="entry name" value="FAD-dependent thiol oxidase"/>
    <property type="match status" value="1"/>
</dbReference>
<dbReference type="PANTHER" id="PTHR12645">
    <property type="entry name" value="ALR/ERV"/>
    <property type="match status" value="1"/>
</dbReference>
<dbReference type="EC" id="1.8.3.2" evidence="6"/>
<dbReference type="InterPro" id="IPR036774">
    <property type="entry name" value="ERV/ALR_sulphydryl_oxid_sf"/>
</dbReference>
<dbReference type="InterPro" id="IPR017905">
    <property type="entry name" value="ERV/ALR_sulphydryl_oxidase"/>
</dbReference>
<evidence type="ECO:0000256" key="4">
    <source>
        <dbReference type="ARBA" id="ARBA00023002"/>
    </source>
</evidence>
<dbReference type="InterPro" id="IPR039799">
    <property type="entry name" value="ALR/ERV"/>
</dbReference>
<feature type="domain" description="ERV/ALR sulfhydryl oxidase" evidence="7">
    <location>
        <begin position="116"/>
        <end position="216"/>
    </location>
</feature>
<evidence type="ECO:0000256" key="6">
    <source>
        <dbReference type="RuleBase" id="RU371123"/>
    </source>
</evidence>
<dbReference type="FunFam" id="1.20.120.310:FF:000002">
    <property type="entry name" value="Sulfhydryl oxidase"/>
    <property type="match status" value="1"/>
</dbReference>
<comment type="cofactor">
    <cofactor evidence="1 6">
        <name>FAD</name>
        <dbReference type="ChEBI" id="CHEBI:57692"/>
    </cofactor>
</comment>
<evidence type="ECO:0000313" key="9">
    <source>
        <dbReference type="Proteomes" id="UP000030161"/>
    </source>
</evidence>
<sequence length="254" mass="29172">MIFIRRSLLSALTLVGIIGVIYFMSSSSNTIETSINNISSLTKDDLLSKFNQQPQHQQQQQQQQLSQPALNKPLEEIDTDESVEQEPPKKQQPKVVDVLENKEKFTEIPFMPKMANETLKAQLGNASWKLFHTILARYPDEPSDQERNTLENYIHLFAQVYPCGDCARHFTKLLAKHPPQTKNRKTAALWGCYVHNIVNEKLNKPEYDCTTILEDYDCGCGDDEKEKDYTLKGESMDHLRQIKIDSKKDKQRGG</sequence>
<dbReference type="SMR" id="A0AB34PLT0"/>
<protein>
    <recommendedName>
        <fullName evidence="6">Sulfhydryl oxidase</fullName>
        <ecNumber evidence="6">1.8.3.2</ecNumber>
    </recommendedName>
</protein>
<evidence type="ECO:0000313" key="8">
    <source>
        <dbReference type="EMBL" id="KGR05140.1"/>
    </source>
</evidence>